<name>A0A8J9V7Y2_9NEOP</name>
<feature type="non-terminal residue" evidence="2">
    <location>
        <position position="1269"/>
    </location>
</feature>
<dbReference type="EMBL" id="OV170231">
    <property type="protein sequence ID" value="CAH0717008.1"/>
    <property type="molecule type" value="Genomic_DNA"/>
</dbReference>
<feature type="compositionally biased region" description="Low complexity" evidence="1">
    <location>
        <begin position="813"/>
        <end position="825"/>
    </location>
</feature>
<sequence>MLTSNSGFMQFEYYEKIAKEVSKHEILLKRDINTKNVRLKAQHKKKVTDAYLELAKTFYLADETAGYKLLEHLVNFCLGLICKKVRKGVHQNRYGVLSTCPSWVQSLDKPFSLMQGVFKRIRKSRRPKMARCLFCFELLGAVNRVLDNKSYESRCVLIMDKETVRNHAVSLGLSVEKIYNVWKKMYRQSVLKLDYLLEAGDITKNVAPSLQITKFEKKVLDLGLLYDLKIQVVKKISFIIDQELQVLMLLYKLMVAAQEIYDSYVTHKNGAQTGADNTIYQSCLNIKGNDDEKLNCNDTFITQNVESHLKQRNYTQETLEIWALVYLEYCRRGFDGSFVLLQKRWHELKSITRKLLNPSMRKNKQIPHVLLMSMAKRFPHIMTDDWPNWLTLVKNNQIYFESDIAALPEELKTMRLHNVKENVNVNDLLIELHDEHVDGVQVIESIIETIVIDSDSDNDIYNYNDNDIYNYNDNDKTYNNKNSIIPESTRENNITELQFEESSLPERLNNIDPSKMKTTVILEEDYDIDKELRIYEMNERNNAAMNNVVGNEFRMSNYTKVTDDTDGDVTLFKINTNFNHSSDDSIKPSSDLVEDILNGSDELEPDVVNDKDINEVVVDKKLIQLSHVILIPLENLSPWQKFSRDNVIRCKRIRTKKLSEKIKINSKQLSKCRPYMPTPNVKAQTDNQITTHTNNLITIQDNKIRKKMQNKRKFLMRYLKLSKTCCSNEFWSERNINLLEQCKPVSVTLNRLTRIAKKVELSDLDEIRRMNKTISTAQVAPITHAHSNEHALNKSIETIEQNNADKEETTKMDSCSQFDDSSSNSKTNPVMDHDEIRKQFKQIVVKKYTSNAILNKRNDTKATSEGEIKQLNNSISKDISNMLNILVNRDFKIPVGNHVPLKQKKRRRKKNDCKLPDEDDSKEVVTYNSVDEWQRQKSDRLKYFNIKPFSKGVNKKNEKDDRKEEDKKMSTEIQQDGSDDVQVKALNEVDKLLKDVSDLDTSIKTEINEIKNSINEIRTGITVNNGINEINTKTSISNEVNEINEINTGISINNGIDEINNGIDETNSEMSSDNYTDLIILNSDNDDDVKPNIDDISKLNENVNKISLNEIPVPELVKISTKSSHQTSNPTVDYNSHNVINLLSKVAYNIKSNNQNVQTKLSTVSEPPPLQLIENNHSNIIDSAPLDPLNSRSTTYYLIKAPSEIKTPLNNYPMPVIQSIESLSSGETVTLTNTDIVNKAPIKREIPGSSNVKSFKSNDPLTNKKIKKE</sequence>
<dbReference type="Proteomes" id="UP000838878">
    <property type="component" value="Chromosome 11"/>
</dbReference>
<accession>A0A8J9V7Y2</accession>
<dbReference type="OrthoDB" id="7493574at2759"/>
<organism evidence="2 3">
    <name type="scientific">Brenthis ino</name>
    <name type="common">lesser marbled fritillary</name>
    <dbReference type="NCBI Taxonomy" id="405034"/>
    <lineage>
        <taxon>Eukaryota</taxon>
        <taxon>Metazoa</taxon>
        <taxon>Ecdysozoa</taxon>
        <taxon>Arthropoda</taxon>
        <taxon>Hexapoda</taxon>
        <taxon>Insecta</taxon>
        <taxon>Pterygota</taxon>
        <taxon>Neoptera</taxon>
        <taxon>Endopterygota</taxon>
        <taxon>Lepidoptera</taxon>
        <taxon>Glossata</taxon>
        <taxon>Ditrysia</taxon>
        <taxon>Papilionoidea</taxon>
        <taxon>Nymphalidae</taxon>
        <taxon>Heliconiinae</taxon>
        <taxon>Argynnini</taxon>
        <taxon>Brenthis</taxon>
    </lineage>
</organism>
<evidence type="ECO:0000256" key="1">
    <source>
        <dbReference type="SAM" id="MobiDB-lite"/>
    </source>
</evidence>
<dbReference type="AlphaFoldDB" id="A0A8J9V7Y2"/>
<feature type="region of interest" description="Disordered" evidence="1">
    <location>
        <begin position="805"/>
        <end position="830"/>
    </location>
</feature>
<feature type="compositionally biased region" description="Polar residues" evidence="1">
    <location>
        <begin position="1248"/>
        <end position="1261"/>
    </location>
</feature>
<protein>
    <submittedName>
        <fullName evidence="2">Uncharacterized protein</fullName>
    </submittedName>
</protein>
<feature type="region of interest" description="Disordered" evidence="1">
    <location>
        <begin position="1247"/>
        <end position="1269"/>
    </location>
</feature>
<feature type="region of interest" description="Disordered" evidence="1">
    <location>
        <begin position="952"/>
        <end position="978"/>
    </location>
</feature>
<gene>
    <name evidence="2" type="ORF">BINO364_LOCUS3663</name>
</gene>
<proteinExistence type="predicted"/>
<evidence type="ECO:0000313" key="3">
    <source>
        <dbReference type="Proteomes" id="UP000838878"/>
    </source>
</evidence>
<reference evidence="2" key="1">
    <citation type="submission" date="2021-12" db="EMBL/GenBank/DDBJ databases">
        <authorList>
            <person name="Martin H S."/>
        </authorList>
    </citation>
    <scope>NUCLEOTIDE SEQUENCE</scope>
</reference>
<evidence type="ECO:0000313" key="2">
    <source>
        <dbReference type="EMBL" id="CAH0717008.1"/>
    </source>
</evidence>
<keyword evidence="3" id="KW-1185">Reference proteome</keyword>
<feature type="compositionally biased region" description="Basic and acidic residues" evidence="1">
    <location>
        <begin position="955"/>
        <end position="970"/>
    </location>
</feature>